<evidence type="ECO:0008006" key="4">
    <source>
        <dbReference type="Google" id="ProtNLM"/>
    </source>
</evidence>
<sequence length="139" mass="15534">MWMSLHSSGVALPAAPGDMVMTIRGSKNMNKSLFWIYVVLSIVGLVTAWIFNGLAVMNNQDYMNAWFGTAADWVLSADFTVVAIAVVVFMITEARRLKMKRVWLYILLSGVTAMAFTFPLFMAMRERQLAKISSTQIAV</sequence>
<evidence type="ECO:0000313" key="2">
    <source>
        <dbReference type="EMBL" id="AWR20788.1"/>
    </source>
</evidence>
<reference evidence="2 3" key="1">
    <citation type="submission" date="2017-10" db="EMBL/GenBank/DDBJ databases">
        <title>Genome of an Actinobacterium that displays light-enhanced growth.</title>
        <authorList>
            <person name="Maresca J.A."/>
            <person name="Hempel P."/>
            <person name="Shevchenko O."/>
            <person name="Miller K.J."/>
            <person name="Hahn M.W."/>
        </authorList>
    </citation>
    <scope>NUCLEOTIDE SEQUENCE [LARGE SCALE GENOMIC DNA]</scope>
    <source>
        <strain evidence="2 3">MWH-Mo1</strain>
    </source>
</reference>
<evidence type="ECO:0000256" key="1">
    <source>
        <dbReference type="SAM" id="Phobius"/>
    </source>
</evidence>
<dbReference type="EMBL" id="CP023994">
    <property type="protein sequence ID" value="AWR20788.1"/>
    <property type="molecule type" value="Genomic_DNA"/>
</dbReference>
<keyword evidence="3" id="KW-1185">Reference proteome</keyword>
<gene>
    <name evidence="2" type="ORF">AURMO_00169</name>
</gene>
<dbReference type="AlphaFoldDB" id="A0A2Z3S132"/>
<feature type="transmembrane region" description="Helical" evidence="1">
    <location>
        <begin position="71"/>
        <end position="91"/>
    </location>
</feature>
<proteinExistence type="predicted"/>
<keyword evidence="1" id="KW-1133">Transmembrane helix</keyword>
<keyword evidence="1" id="KW-0812">Transmembrane</keyword>
<keyword evidence="1" id="KW-0472">Membrane</keyword>
<feature type="transmembrane region" description="Helical" evidence="1">
    <location>
        <begin position="103"/>
        <end position="124"/>
    </location>
</feature>
<accession>A0A2Z3S132</accession>
<name>A0A2Z3S132_9MICO</name>
<dbReference type="Pfam" id="PF11196">
    <property type="entry name" value="DUF2834"/>
    <property type="match status" value="1"/>
</dbReference>
<organism evidence="2 3">
    <name type="scientific">Aurantimicrobium photophilum</name>
    <dbReference type="NCBI Taxonomy" id="1987356"/>
    <lineage>
        <taxon>Bacteria</taxon>
        <taxon>Bacillati</taxon>
        <taxon>Actinomycetota</taxon>
        <taxon>Actinomycetes</taxon>
        <taxon>Micrococcales</taxon>
        <taxon>Microbacteriaceae</taxon>
        <taxon>Aurantimicrobium</taxon>
    </lineage>
</organism>
<dbReference type="Proteomes" id="UP000246894">
    <property type="component" value="Chromosome"/>
</dbReference>
<dbReference type="KEGG" id="aum:AURMO_00169"/>
<protein>
    <recommendedName>
        <fullName evidence="4">DUF2834 domain-containing protein</fullName>
    </recommendedName>
</protein>
<feature type="transmembrane region" description="Helical" evidence="1">
    <location>
        <begin position="33"/>
        <end position="51"/>
    </location>
</feature>
<evidence type="ECO:0000313" key="3">
    <source>
        <dbReference type="Proteomes" id="UP000246894"/>
    </source>
</evidence>
<dbReference type="InterPro" id="IPR021362">
    <property type="entry name" value="DUF2834"/>
</dbReference>